<dbReference type="Proteomes" id="UP000620124">
    <property type="component" value="Unassembled WGS sequence"/>
</dbReference>
<dbReference type="Gene3D" id="1.20.930.20">
    <property type="entry name" value="Adaptor protein Cbl, N-terminal domain"/>
    <property type="match status" value="1"/>
</dbReference>
<feature type="compositionally biased region" description="Polar residues" evidence="1">
    <location>
        <begin position="39"/>
        <end position="53"/>
    </location>
</feature>
<dbReference type="GO" id="GO:0007166">
    <property type="term" value="P:cell surface receptor signaling pathway"/>
    <property type="evidence" value="ECO:0007669"/>
    <property type="project" value="InterPro"/>
</dbReference>
<reference evidence="2" key="1">
    <citation type="submission" date="2020-05" db="EMBL/GenBank/DDBJ databases">
        <title>Mycena genomes resolve the evolution of fungal bioluminescence.</title>
        <authorList>
            <person name="Tsai I.J."/>
        </authorList>
    </citation>
    <scope>NUCLEOTIDE SEQUENCE</scope>
    <source>
        <strain evidence="2">CCC161011</strain>
    </source>
</reference>
<dbReference type="OrthoDB" id="3069255at2759"/>
<dbReference type="EMBL" id="JACAZI010000004">
    <property type="protein sequence ID" value="KAF7362679.1"/>
    <property type="molecule type" value="Genomic_DNA"/>
</dbReference>
<feature type="region of interest" description="Disordered" evidence="1">
    <location>
        <begin position="35"/>
        <end position="71"/>
    </location>
</feature>
<evidence type="ECO:0000313" key="2">
    <source>
        <dbReference type="EMBL" id="KAF7362679.1"/>
    </source>
</evidence>
<name>A0A8H7D560_9AGAR</name>
<keyword evidence="3" id="KW-1185">Reference proteome</keyword>
<comment type="caution">
    <text evidence="2">The sequence shown here is derived from an EMBL/GenBank/DDBJ whole genome shotgun (WGS) entry which is preliminary data.</text>
</comment>
<dbReference type="InterPro" id="IPR036537">
    <property type="entry name" value="Adaptor_Cbl_N_dom_sf"/>
</dbReference>
<accession>A0A8H7D560</accession>
<sequence length="249" mass="27629">MLRNAISALSASVEDMTWTPRGLWQLPRGFSLHRRRTDSVTNKRPLTHNSPSVNLHPATEERDIENPESTRTGRNALRFALETLSTVSSNIPFGSVLSGVIDPLLNIADRIELTSDNTQGFVELAARIQLLSPLVSQMARNKPEQGGPFVEALKGELQSITDTLKDADSRGKLDQFFNSQDNASSIAQHNNRLTQMIADATLSKVDEVLQWLQDVKSRIGANSEKVEDTCPELFGGTGGKGWAWWLHRR</sequence>
<protein>
    <submittedName>
        <fullName evidence="2">Uncharacterized protein</fullName>
    </submittedName>
</protein>
<dbReference type="CDD" id="cd21037">
    <property type="entry name" value="MLKL_NTD"/>
    <property type="match status" value="1"/>
</dbReference>
<gene>
    <name evidence="2" type="ORF">MVEN_00617200</name>
</gene>
<dbReference type="AlphaFoldDB" id="A0A8H7D560"/>
<evidence type="ECO:0000256" key="1">
    <source>
        <dbReference type="SAM" id="MobiDB-lite"/>
    </source>
</evidence>
<organism evidence="2 3">
    <name type="scientific">Mycena venus</name>
    <dbReference type="NCBI Taxonomy" id="2733690"/>
    <lineage>
        <taxon>Eukaryota</taxon>
        <taxon>Fungi</taxon>
        <taxon>Dikarya</taxon>
        <taxon>Basidiomycota</taxon>
        <taxon>Agaricomycotina</taxon>
        <taxon>Agaricomycetes</taxon>
        <taxon>Agaricomycetidae</taxon>
        <taxon>Agaricales</taxon>
        <taxon>Marasmiineae</taxon>
        <taxon>Mycenaceae</taxon>
        <taxon>Mycena</taxon>
    </lineage>
</organism>
<proteinExistence type="predicted"/>
<evidence type="ECO:0000313" key="3">
    <source>
        <dbReference type="Proteomes" id="UP000620124"/>
    </source>
</evidence>
<dbReference type="InterPro" id="IPR059179">
    <property type="entry name" value="MLKL-like_MCAfunc"/>
</dbReference>